<dbReference type="Proteomes" id="UP000199647">
    <property type="component" value="Unassembled WGS sequence"/>
</dbReference>
<dbReference type="EMBL" id="FOFG01000005">
    <property type="protein sequence ID" value="SEQ52674.1"/>
    <property type="molecule type" value="Genomic_DNA"/>
</dbReference>
<reference evidence="1 2" key="1">
    <citation type="submission" date="2016-10" db="EMBL/GenBank/DDBJ databases">
        <authorList>
            <person name="de Groot N.N."/>
        </authorList>
    </citation>
    <scope>NUCLEOTIDE SEQUENCE [LARGE SCALE GENOMIC DNA]</scope>
    <source>
        <strain evidence="1 2">A52C2</strain>
    </source>
</reference>
<keyword evidence="2" id="KW-1185">Reference proteome</keyword>
<dbReference type="OrthoDB" id="8278133at2"/>
<name>A0A1H9GRJ2_9HYPH</name>
<organism evidence="1 2">
    <name type="scientific">Faunimonas pinastri</name>
    <dbReference type="NCBI Taxonomy" id="1855383"/>
    <lineage>
        <taxon>Bacteria</taxon>
        <taxon>Pseudomonadati</taxon>
        <taxon>Pseudomonadota</taxon>
        <taxon>Alphaproteobacteria</taxon>
        <taxon>Hyphomicrobiales</taxon>
        <taxon>Afifellaceae</taxon>
        <taxon>Faunimonas</taxon>
    </lineage>
</organism>
<protein>
    <submittedName>
        <fullName evidence="1">Uncharacterized protein</fullName>
    </submittedName>
</protein>
<sequence>MPPDPMNEVLRNLPLRIGTYVPDDLLQAWFAPAAEPQNGSGAVSEAALDAARDYGWKFECEFTYDADRKEGVFWKWVPAI</sequence>
<dbReference type="AlphaFoldDB" id="A0A1H9GRJ2"/>
<proteinExistence type="predicted"/>
<evidence type="ECO:0000313" key="2">
    <source>
        <dbReference type="Proteomes" id="UP000199647"/>
    </source>
</evidence>
<dbReference type="RefSeq" id="WP_092496264.1">
    <property type="nucleotide sequence ID" value="NZ_FOFG01000005.1"/>
</dbReference>
<gene>
    <name evidence="1" type="ORF">SAMN05216548_105126</name>
</gene>
<accession>A0A1H9GRJ2</accession>
<dbReference type="STRING" id="1855383.SAMN05216548_105126"/>
<evidence type="ECO:0000313" key="1">
    <source>
        <dbReference type="EMBL" id="SEQ52674.1"/>
    </source>
</evidence>